<dbReference type="AlphaFoldDB" id="A0A8K0W3B5"/>
<keyword evidence="1" id="KW-1133">Transmembrane helix</keyword>
<feature type="transmembrane region" description="Helical" evidence="1">
    <location>
        <begin position="479"/>
        <end position="496"/>
    </location>
</feature>
<feature type="transmembrane region" description="Helical" evidence="1">
    <location>
        <begin position="324"/>
        <end position="343"/>
    </location>
</feature>
<feature type="transmembrane region" description="Helical" evidence="1">
    <location>
        <begin position="297"/>
        <end position="317"/>
    </location>
</feature>
<protein>
    <submittedName>
        <fullName evidence="2">Uncharacterized protein</fullName>
    </submittedName>
</protein>
<sequence length="564" mass="63986">MTVPNHPRSSRHILTFQVSLAYSLTAGLALCLVFAFCILAYQPDESPFEPDHVTLRDKDVFNRRSRTNPVDWYLLFWRLRAPVHSGQSGSRFSLRDNRRVAQALTSVISPLHCMLVISDFQLVTGLSILISGYTQLQCGISKYHWQKIVQLAWFSSITHLCCLTFLRDYFVRNTLAQFWRIPGMVVLVLMLALALSPTALYTWDYNGAVMVHDLAAPAICSFFPHQLPNGFTDRAGVQRMAISISMLIAGMALRLCRLYQSPTVMYLTIRARCSAVSKRVLWAIFSSTGRDSFSSTAITILAYRPALAAFLCYRILFDLASSKAFEVWWLALSFTWGILNLWHQERDIEPESREWSFGQVIALVLLVAPVCALIEGYCAVGTSNVPPEPLRSIVTLPQERSALITTFPPRHAPETLSTLTANTRSPEYSPAHDFYGEPHFCTLVHVVLLTIAVTTGWTVKVFTTEHFVPLDAFLVWTPYTLSMSFVLCVSLALAFDQTTCKMWRAPRIIRIALGIIYWVTFQTSILAGFTMRFLAFETWWRISLVAVYVSASLLQLRWKTWRDV</sequence>
<dbReference type="Proteomes" id="UP000813461">
    <property type="component" value="Unassembled WGS sequence"/>
</dbReference>
<dbReference type="EMBL" id="JAGMVJ010000002">
    <property type="protein sequence ID" value="KAH7093139.1"/>
    <property type="molecule type" value="Genomic_DNA"/>
</dbReference>
<keyword evidence="1" id="KW-0812">Transmembrane</keyword>
<feature type="transmembrane region" description="Helical" evidence="1">
    <location>
        <begin position="539"/>
        <end position="558"/>
    </location>
</feature>
<accession>A0A8K0W3B5</accession>
<organism evidence="2 3">
    <name type="scientific">Paraphoma chrysanthemicola</name>
    <dbReference type="NCBI Taxonomy" id="798071"/>
    <lineage>
        <taxon>Eukaryota</taxon>
        <taxon>Fungi</taxon>
        <taxon>Dikarya</taxon>
        <taxon>Ascomycota</taxon>
        <taxon>Pezizomycotina</taxon>
        <taxon>Dothideomycetes</taxon>
        <taxon>Pleosporomycetidae</taxon>
        <taxon>Pleosporales</taxon>
        <taxon>Pleosporineae</taxon>
        <taxon>Phaeosphaeriaceae</taxon>
        <taxon>Paraphoma</taxon>
    </lineage>
</organism>
<proteinExistence type="predicted"/>
<feature type="transmembrane region" description="Helical" evidence="1">
    <location>
        <begin position="178"/>
        <end position="203"/>
    </location>
</feature>
<feature type="transmembrane region" description="Helical" evidence="1">
    <location>
        <begin position="20"/>
        <end position="41"/>
    </location>
</feature>
<dbReference type="PANTHER" id="PTHR37577:SF1">
    <property type="entry name" value="INTEGRAL MEMBRANE PROTEIN"/>
    <property type="match status" value="1"/>
</dbReference>
<reference evidence="2" key="1">
    <citation type="journal article" date="2021" name="Nat. Commun.">
        <title>Genetic determinants of endophytism in the Arabidopsis root mycobiome.</title>
        <authorList>
            <person name="Mesny F."/>
            <person name="Miyauchi S."/>
            <person name="Thiergart T."/>
            <person name="Pickel B."/>
            <person name="Atanasova L."/>
            <person name="Karlsson M."/>
            <person name="Huettel B."/>
            <person name="Barry K.W."/>
            <person name="Haridas S."/>
            <person name="Chen C."/>
            <person name="Bauer D."/>
            <person name="Andreopoulos W."/>
            <person name="Pangilinan J."/>
            <person name="LaButti K."/>
            <person name="Riley R."/>
            <person name="Lipzen A."/>
            <person name="Clum A."/>
            <person name="Drula E."/>
            <person name="Henrissat B."/>
            <person name="Kohler A."/>
            <person name="Grigoriev I.V."/>
            <person name="Martin F.M."/>
            <person name="Hacquard S."/>
        </authorList>
    </citation>
    <scope>NUCLEOTIDE SEQUENCE</scope>
    <source>
        <strain evidence="2">MPI-SDFR-AT-0120</strain>
    </source>
</reference>
<feature type="transmembrane region" description="Helical" evidence="1">
    <location>
        <begin position="508"/>
        <end position="527"/>
    </location>
</feature>
<feature type="transmembrane region" description="Helical" evidence="1">
    <location>
        <begin position="440"/>
        <end position="459"/>
    </location>
</feature>
<feature type="transmembrane region" description="Helical" evidence="1">
    <location>
        <begin position="148"/>
        <end position="166"/>
    </location>
</feature>
<feature type="transmembrane region" description="Helical" evidence="1">
    <location>
        <begin position="355"/>
        <end position="374"/>
    </location>
</feature>
<evidence type="ECO:0000313" key="3">
    <source>
        <dbReference type="Proteomes" id="UP000813461"/>
    </source>
</evidence>
<evidence type="ECO:0000313" key="2">
    <source>
        <dbReference type="EMBL" id="KAH7093139.1"/>
    </source>
</evidence>
<dbReference type="PANTHER" id="PTHR37577">
    <property type="entry name" value="INTEGRAL MEMBRANE PROTEIN"/>
    <property type="match status" value="1"/>
</dbReference>
<gene>
    <name evidence="2" type="ORF">FB567DRAFT_609533</name>
</gene>
<keyword evidence="3" id="KW-1185">Reference proteome</keyword>
<keyword evidence="1" id="KW-0472">Membrane</keyword>
<evidence type="ECO:0000256" key="1">
    <source>
        <dbReference type="SAM" id="Phobius"/>
    </source>
</evidence>
<dbReference type="OrthoDB" id="5427664at2759"/>
<comment type="caution">
    <text evidence="2">The sequence shown here is derived from an EMBL/GenBank/DDBJ whole genome shotgun (WGS) entry which is preliminary data.</text>
</comment>
<dbReference type="InterPro" id="IPR053018">
    <property type="entry name" value="Elsinochrome_Biosynth-Asso"/>
</dbReference>
<name>A0A8K0W3B5_9PLEO</name>